<evidence type="ECO:0000313" key="10">
    <source>
        <dbReference type="EMBL" id="RDH20923.1"/>
    </source>
</evidence>
<evidence type="ECO:0000256" key="1">
    <source>
        <dbReference type="ARBA" id="ARBA00012513"/>
    </source>
</evidence>
<evidence type="ECO:0000256" key="8">
    <source>
        <dbReference type="ARBA" id="ARBA00048679"/>
    </source>
</evidence>
<dbReference type="SUPFAM" id="SSF56112">
    <property type="entry name" value="Protein kinase-like (PK-like)"/>
    <property type="match status" value="1"/>
</dbReference>
<evidence type="ECO:0000256" key="2">
    <source>
        <dbReference type="ARBA" id="ARBA00022527"/>
    </source>
</evidence>
<dbReference type="EMBL" id="KZ851912">
    <property type="protein sequence ID" value="RDH20923.1"/>
    <property type="molecule type" value="Genomic_DNA"/>
</dbReference>
<dbReference type="GO" id="GO:0004674">
    <property type="term" value="F:protein serine/threonine kinase activity"/>
    <property type="evidence" value="ECO:0007669"/>
    <property type="project" value="UniProtKB-KW"/>
</dbReference>
<dbReference type="GO" id="GO:0005737">
    <property type="term" value="C:cytoplasm"/>
    <property type="evidence" value="ECO:0007669"/>
    <property type="project" value="TreeGrafter"/>
</dbReference>
<comment type="catalytic activity">
    <reaction evidence="7">
        <text>L-threonyl-[protein] + ATP = O-phospho-L-threonyl-[protein] + ADP + H(+)</text>
        <dbReference type="Rhea" id="RHEA:46608"/>
        <dbReference type="Rhea" id="RHEA-COMP:11060"/>
        <dbReference type="Rhea" id="RHEA-COMP:11605"/>
        <dbReference type="ChEBI" id="CHEBI:15378"/>
        <dbReference type="ChEBI" id="CHEBI:30013"/>
        <dbReference type="ChEBI" id="CHEBI:30616"/>
        <dbReference type="ChEBI" id="CHEBI:61977"/>
        <dbReference type="ChEBI" id="CHEBI:456216"/>
        <dbReference type="EC" id="2.7.11.1"/>
    </reaction>
</comment>
<dbReference type="PANTHER" id="PTHR47634">
    <property type="entry name" value="PROTEIN KINASE DOMAIN-CONTAINING PROTEIN-RELATED"/>
    <property type="match status" value="1"/>
</dbReference>
<comment type="catalytic activity">
    <reaction evidence="8">
        <text>L-seryl-[protein] + ATP = O-phospho-L-seryl-[protein] + ADP + H(+)</text>
        <dbReference type="Rhea" id="RHEA:17989"/>
        <dbReference type="Rhea" id="RHEA-COMP:9863"/>
        <dbReference type="Rhea" id="RHEA-COMP:11604"/>
        <dbReference type="ChEBI" id="CHEBI:15378"/>
        <dbReference type="ChEBI" id="CHEBI:29999"/>
        <dbReference type="ChEBI" id="CHEBI:30616"/>
        <dbReference type="ChEBI" id="CHEBI:83421"/>
        <dbReference type="ChEBI" id="CHEBI:456216"/>
        <dbReference type="EC" id="2.7.11.1"/>
    </reaction>
</comment>
<dbReference type="InterPro" id="IPR011009">
    <property type="entry name" value="Kinase-like_dom_sf"/>
</dbReference>
<evidence type="ECO:0000259" key="9">
    <source>
        <dbReference type="PROSITE" id="PS50011"/>
    </source>
</evidence>
<protein>
    <recommendedName>
        <fullName evidence="1">non-specific serine/threonine protein kinase</fullName>
        <ecNumber evidence="1">2.7.11.1</ecNumber>
    </recommendedName>
</protein>
<evidence type="ECO:0000256" key="3">
    <source>
        <dbReference type="ARBA" id="ARBA00022679"/>
    </source>
</evidence>
<keyword evidence="6" id="KW-0067">ATP-binding</keyword>
<keyword evidence="4" id="KW-0547">Nucleotide-binding</keyword>
<evidence type="ECO:0000256" key="4">
    <source>
        <dbReference type="ARBA" id="ARBA00022741"/>
    </source>
</evidence>
<dbReference type="EC" id="2.7.11.1" evidence="1"/>
<accession>A0A370C4V4</accession>
<dbReference type="Proteomes" id="UP000253845">
    <property type="component" value="Unassembled WGS sequence"/>
</dbReference>
<feature type="domain" description="Protein kinase" evidence="9">
    <location>
        <begin position="35"/>
        <end position="407"/>
    </location>
</feature>
<evidence type="ECO:0000313" key="11">
    <source>
        <dbReference type="Proteomes" id="UP000253845"/>
    </source>
</evidence>
<dbReference type="Gene3D" id="1.10.510.10">
    <property type="entry name" value="Transferase(Phosphotransferase) domain 1"/>
    <property type="match status" value="1"/>
</dbReference>
<dbReference type="Pfam" id="PF00069">
    <property type="entry name" value="Pkinase"/>
    <property type="match status" value="1"/>
</dbReference>
<dbReference type="GO" id="GO:0000245">
    <property type="term" value="P:spliceosomal complex assembly"/>
    <property type="evidence" value="ECO:0007669"/>
    <property type="project" value="TreeGrafter"/>
</dbReference>
<keyword evidence="5 10" id="KW-0418">Kinase</keyword>
<evidence type="ECO:0000256" key="5">
    <source>
        <dbReference type="ARBA" id="ARBA00022777"/>
    </source>
</evidence>
<keyword evidence="2" id="KW-0723">Serine/threonine-protein kinase</keyword>
<keyword evidence="3" id="KW-0808">Transferase</keyword>
<dbReference type="InterPro" id="IPR000719">
    <property type="entry name" value="Prot_kinase_dom"/>
</dbReference>
<dbReference type="VEuPathDB" id="FungiDB:M747DRAFT_322793"/>
<dbReference type="SMART" id="SM00220">
    <property type="entry name" value="S_TKc"/>
    <property type="match status" value="1"/>
</dbReference>
<dbReference type="AlphaFoldDB" id="A0A370C4V4"/>
<evidence type="ECO:0000256" key="6">
    <source>
        <dbReference type="ARBA" id="ARBA00022840"/>
    </source>
</evidence>
<dbReference type="PANTHER" id="PTHR47634:SF9">
    <property type="entry name" value="PROTEIN KINASE DOMAIN-CONTAINING PROTEIN-RELATED"/>
    <property type="match status" value="1"/>
</dbReference>
<reference evidence="10 11" key="1">
    <citation type="submission" date="2018-07" db="EMBL/GenBank/DDBJ databases">
        <title>Section-level genome sequencing of Aspergillus section Nigri to investigate inter- and intra-species variation.</title>
        <authorList>
            <consortium name="DOE Joint Genome Institute"/>
            <person name="Vesth T.C."/>
            <person name="Nybo J.L."/>
            <person name="Theobald S."/>
            <person name="Frisvad J.C."/>
            <person name="Larsen T.O."/>
            <person name="Nielsen K.F."/>
            <person name="Hoof J.B."/>
            <person name="Brandl J."/>
            <person name="Salamov A."/>
            <person name="Riley R."/>
            <person name="Gladden J.M."/>
            <person name="Phatale P."/>
            <person name="Nielsen M.T."/>
            <person name="Lyhne E.K."/>
            <person name="Kogle M.E."/>
            <person name="Strasser K."/>
            <person name="McDonnell E."/>
            <person name="Barry K."/>
            <person name="Clum A."/>
            <person name="Chen C."/>
            <person name="Nolan M."/>
            <person name="Sandor L."/>
            <person name="Kuo A."/>
            <person name="Lipzen A."/>
            <person name="Hainaut M."/>
            <person name="Drula E."/>
            <person name="Tsang A."/>
            <person name="Magnuson J.K."/>
            <person name="Henrissat B."/>
            <person name="Wiebenga A."/>
            <person name="Simmons B.A."/>
            <person name="Makela M.R."/>
            <person name="De vries R.P."/>
            <person name="Grigoriev I.V."/>
            <person name="Mortensen U.H."/>
            <person name="Baker S.E."/>
            <person name="Andersen M.R."/>
        </authorList>
    </citation>
    <scope>NUCLEOTIDE SEQUENCE [LARGE SCALE GENOMIC DNA]</scope>
    <source>
        <strain evidence="10 11">ATCC 13496</strain>
    </source>
</reference>
<dbReference type="GO" id="GO:0005524">
    <property type="term" value="F:ATP binding"/>
    <property type="evidence" value="ECO:0007669"/>
    <property type="project" value="UniProtKB-KW"/>
</dbReference>
<dbReference type="GO" id="GO:0005634">
    <property type="term" value="C:nucleus"/>
    <property type="evidence" value="ECO:0007669"/>
    <property type="project" value="TreeGrafter"/>
</dbReference>
<proteinExistence type="predicted"/>
<dbReference type="PROSITE" id="PS50011">
    <property type="entry name" value="PROTEIN_KINASE_DOM"/>
    <property type="match status" value="1"/>
</dbReference>
<organism evidence="10 11">
    <name type="scientific">Aspergillus niger ATCC 13496</name>
    <dbReference type="NCBI Taxonomy" id="1353008"/>
    <lineage>
        <taxon>Eukaryota</taxon>
        <taxon>Fungi</taxon>
        <taxon>Dikarya</taxon>
        <taxon>Ascomycota</taxon>
        <taxon>Pezizomycotina</taxon>
        <taxon>Eurotiomycetes</taxon>
        <taxon>Eurotiomycetidae</taxon>
        <taxon>Eurotiales</taxon>
        <taxon>Aspergillaceae</taxon>
        <taxon>Aspergillus</taxon>
        <taxon>Aspergillus subgen. Circumdati</taxon>
    </lineage>
</organism>
<sequence>MRRFERIYDVVEPVEEYRHGGYHPVHLHDVFYQRYKIIGKLAFGQYSTVWLAKDQKMLVIPRIDSQQVVLKILKAENSDHNRELSILLTLSDSDVEHAGKRHVVELLDYFYHTGPNGNHLCLVFPLMTSDGEAMTISGNPQEAGYLRAISRQLLLGLDFLHQSGIVHCDLQPANILFSVAGTMDMEALLQPPEFSSVKWREGMSEDNSAPKYLMPTQRRRGQLSKAHFSTLEVRIGDLGGARFAKSSRAISAQYVQHWDQKPITPLGLRAPELMQRHTDGIAVDIAIDIWTLGCLACYETPPRGNSDFRSNSSAKIFELATNEPLFPLDTFGLTREEIDNDHSSFIEQRLGSNNQKNGDFKLYLRDRLPEKFGAENIETLTSFLSLMLQKDPRDRLQAEKLLRSPFLTDGYSH</sequence>
<dbReference type="Gene3D" id="3.30.200.20">
    <property type="entry name" value="Phosphorylase Kinase, domain 1"/>
    <property type="match status" value="1"/>
</dbReference>
<dbReference type="InterPro" id="IPR051334">
    <property type="entry name" value="SRPK"/>
</dbReference>
<evidence type="ECO:0000256" key="7">
    <source>
        <dbReference type="ARBA" id="ARBA00047899"/>
    </source>
</evidence>
<name>A0A370C4V4_ASPNG</name>
<gene>
    <name evidence="10" type="ORF">M747DRAFT_322793</name>
</gene>
<dbReference type="GO" id="GO:0050684">
    <property type="term" value="P:regulation of mRNA processing"/>
    <property type="evidence" value="ECO:0007669"/>
    <property type="project" value="TreeGrafter"/>
</dbReference>